<gene>
    <name evidence="3" type="ORF">J2S18_000515</name>
</gene>
<evidence type="ECO:0000313" key="3">
    <source>
        <dbReference type="EMBL" id="MDQ0148598.1"/>
    </source>
</evidence>
<dbReference type="SUPFAM" id="SSF53697">
    <property type="entry name" value="SIS domain"/>
    <property type="match status" value="1"/>
</dbReference>
<evidence type="ECO:0000256" key="1">
    <source>
        <dbReference type="ARBA" id="ARBA00022737"/>
    </source>
</evidence>
<dbReference type="Pfam" id="PF01380">
    <property type="entry name" value="SIS"/>
    <property type="match status" value="1"/>
</dbReference>
<protein>
    <submittedName>
        <fullName evidence="3">Glucoselysine-6-phosphate deglycase</fullName>
    </submittedName>
</protein>
<dbReference type="PANTHER" id="PTHR10937">
    <property type="entry name" value="GLUCOSAMINE--FRUCTOSE-6-PHOSPHATE AMINOTRANSFERASE, ISOMERIZING"/>
    <property type="match status" value="1"/>
</dbReference>
<name>A0ABT9UPN1_9FIRM</name>
<organism evidence="3 4">
    <name type="scientific">Eubacterium multiforme</name>
    <dbReference type="NCBI Taxonomy" id="83339"/>
    <lineage>
        <taxon>Bacteria</taxon>
        <taxon>Bacillati</taxon>
        <taxon>Bacillota</taxon>
        <taxon>Clostridia</taxon>
        <taxon>Eubacteriales</taxon>
        <taxon>Eubacteriaceae</taxon>
        <taxon>Eubacterium</taxon>
    </lineage>
</organism>
<reference evidence="3 4" key="1">
    <citation type="submission" date="2023-07" db="EMBL/GenBank/DDBJ databases">
        <title>Genomic Encyclopedia of Type Strains, Phase IV (KMG-IV): sequencing the most valuable type-strain genomes for metagenomic binning, comparative biology and taxonomic classification.</title>
        <authorList>
            <person name="Goeker M."/>
        </authorList>
    </citation>
    <scope>NUCLEOTIDE SEQUENCE [LARGE SCALE GENOMIC DNA]</scope>
    <source>
        <strain evidence="3 4">DSM 20694</strain>
    </source>
</reference>
<dbReference type="Proteomes" id="UP001228504">
    <property type="component" value="Unassembled WGS sequence"/>
</dbReference>
<accession>A0ABT9UPN1</accession>
<feature type="domain" description="SIS" evidence="2">
    <location>
        <begin position="28"/>
        <end position="169"/>
    </location>
</feature>
<dbReference type="InterPro" id="IPR001347">
    <property type="entry name" value="SIS_dom"/>
</dbReference>
<dbReference type="InterPro" id="IPR035466">
    <property type="entry name" value="GlmS/AgaS_SIS"/>
</dbReference>
<comment type="caution">
    <text evidence="3">The sequence shown here is derived from an EMBL/GenBank/DDBJ whole genome shotgun (WGS) entry which is preliminary data.</text>
</comment>
<keyword evidence="4" id="KW-1185">Reference proteome</keyword>
<dbReference type="EMBL" id="JAUSUF010000001">
    <property type="protein sequence ID" value="MDQ0148598.1"/>
    <property type="molecule type" value="Genomic_DNA"/>
</dbReference>
<sequence>MNMYDYIVETNKFSKELMDNRILEYKEIVKLFNENDYDEIVFVGSGSSYNAALTTKYFMENMLDTKVSCIYPYLLLNFEKKINEKALYIFISQSGESKLTYNAIEKIKEITSSIVSLTSNKNSSISKFANISIDMNCGEEIVPYKTKGYICTLISIIAITLELAKGKNIIDNLKYEEYVENIYSIISNMKNIINKSEYWYEENINNMIDCDGVIVCGTGANYGTAHEAHLKIIETVRCFTSFYELEEYMHGPQNSLNNRFIVFGINSGTIENEKINTLFNFLKSKIDNAYIVGPSGDIDINFIGKDELKFIEMTIFFQVFAYKYSKDKKIDLSKRTFEDFDKVVGKKVNN</sequence>
<dbReference type="PROSITE" id="PS51464">
    <property type="entry name" value="SIS"/>
    <property type="match status" value="1"/>
</dbReference>
<evidence type="ECO:0000259" key="2">
    <source>
        <dbReference type="PROSITE" id="PS51464"/>
    </source>
</evidence>
<evidence type="ECO:0000313" key="4">
    <source>
        <dbReference type="Proteomes" id="UP001228504"/>
    </source>
</evidence>
<dbReference type="Gene3D" id="3.40.50.10490">
    <property type="entry name" value="Glucose-6-phosphate isomerase like protein, domain 1"/>
    <property type="match status" value="2"/>
</dbReference>
<dbReference type="RefSeq" id="WP_307482843.1">
    <property type="nucleotide sequence ID" value="NZ_JAUSUF010000001.1"/>
</dbReference>
<dbReference type="InterPro" id="IPR046348">
    <property type="entry name" value="SIS_dom_sf"/>
</dbReference>
<keyword evidence="1" id="KW-0677">Repeat</keyword>
<dbReference type="PANTHER" id="PTHR10937:SF17">
    <property type="entry name" value="GLUCOSAMINE-FRUCTOSE-6-PHOSPHATE AMINOTRANSFERASE"/>
    <property type="match status" value="1"/>
</dbReference>
<dbReference type="CDD" id="cd05008">
    <property type="entry name" value="SIS_GlmS_GlmD_1"/>
    <property type="match status" value="1"/>
</dbReference>
<proteinExistence type="predicted"/>